<dbReference type="PANTHER" id="PTHR11949:SF17">
    <property type="entry name" value="IRF TRYPTOPHAN PENTAD REPEAT DOMAIN-CONTAINING PROTEIN"/>
    <property type="match status" value="1"/>
</dbReference>
<dbReference type="GO" id="GO:0005634">
    <property type="term" value="C:nucleus"/>
    <property type="evidence" value="ECO:0007669"/>
    <property type="project" value="TreeGrafter"/>
</dbReference>
<dbReference type="InterPro" id="IPR019471">
    <property type="entry name" value="Interferon_reg_factor-3"/>
</dbReference>
<evidence type="ECO:0000313" key="2">
    <source>
        <dbReference type="Proteomes" id="UP001152795"/>
    </source>
</evidence>
<reference evidence="1" key="1">
    <citation type="submission" date="2020-04" db="EMBL/GenBank/DDBJ databases">
        <authorList>
            <person name="Alioto T."/>
            <person name="Alioto T."/>
            <person name="Gomez Garrido J."/>
        </authorList>
    </citation>
    <scope>NUCLEOTIDE SEQUENCE</scope>
    <source>
        <strain evidence="1">A484AB</strain>
    </source>
</reference>
<proteinExistence type="predicted"/>
<dbReference type="SMART" id="SM01243">
    <property type="entry name" value="IRF-3"/>
    <property type="match status" value="1"/>
</dbReference>
<evidence type="ECO:0000313" key="1">
    <source>
        <dbReference type="EMBL" id="CAB4007780.1"/>
    </source>
</evidence>
<dbReference type="InterPro" id="IPR017855">
    <property type="entry name" value="SMAD-like_dom_sf"/>
</dbReference>
<accession>A0A6S7HWL2</accession>
<keyword evidence="2" id="KW-1185">Reference proteome</keyword>
<dbReference type="Proteomes" id="UP001152795">
    <property type="component" value="Unassembled WGS sequence"/>
</dbReference>
<dbReference type="PANTHER" id="PTHR11949">
    <property type="entry name" value="INTERFERON REGULATORY FACTOR"/>
    <property type="match status" value="1"/>
</dbReference>
<dbReference type="SUPFAM" id="SSF49879">
    <property type="entry name" value="SMAD/FHA domain"/>
    <property type="match status" value="1"/>
</dbReference>
<sequence length="257" mass="28024">MNFSSSLDTDDFLDGFPGGGFPGMHNLDPVPAPLNSNEISDMIGMDPQAMQVGVKIFYHEKQVLETVVGNHFGCRMYSGVDVTRAPGYNDSFAPVYGPAEVEQIRFPEEGSPTTIMDKLNRGLLLQWQQNSIQVTRFCQAHVFASGGCLGSNLVQLVRGQPTKVFDFNFFLSGLAEYKLAKAPVPLYEVFFSFGQQPATATTVDPGVLITVSVTHMNAKASISKMGSASDVIMSIEDECDVLAKHLQHVVRIQQPGN</sequence>
<dbReference type="Gene3D" id="2.60.200.10">
    <property type="match status" value="1"/>
</dbReference>
<comment type="caution">
    <text evidence="1">The sequence shown here is derived from an EMBL/GenBank/DDBJ whole genome shotgun (WGS) entry which is preliminary data.</text>
</comment>
<dbReference type="GO" id="GO:0000981">
    <property type="term" value="F:DNA-binding transcription factor activity, RNA polymerase II-specific"/>
    <property type="evidence" value="ECO:0007669"/>
    <property type="project" value="TreeGrafter"/>
</dbReference>
<organism evidence="1 2">
    <name type="scientific">Paramuricea clavata</name>
    <name type="common">Red gorgonian</name>
    <name type="synonym">Violescent sea-whip</name>
    <dbReference type="NCBI Taxonomy" id="317549"/>
    <lineage>
        <taxon>Eukaryota</taxon>
        <taxon>Metazoa</taxon>
        <taxon>Cnidaria</taxon>
        <taxon>Anthozoa</taxon>
        <taxon>Octocorallia</taxon>
        <taxon>Malacalcyonacea</taxon>
        <taxon>Plexauridae</taxon>
        <taxon>Paramuricea</taxon>
    </lineage>
</organism>
<dbReference type="EMBL" id="CACRXK020005909">
    <property type="protein sequence ID" value="CAB4007780.1"/>
    <property type="molecule type" value="Genomic_DNA"/>
</dbReference>
<dbReference type="GO" id="GO:0000978">
    <property type="term" value="F:RNA polymerase II cis-regulatory region sequence-specific DNA binding"/>
    <property type="evidence" value="ECO:0007669"/>
    <property type="project" value="TreeGrafter"/>
</dbReference>
<dbReference type="OrthoDB" id="6538197at2759"/>
<dbReference type="InterPro" id="IPR008984">
    <property type="entry name" value="SMAD_FHA_dom_sf"/>
</dbReference>
<gene>
    <name evidence="1" type="ORF">PACLA_8A041301</name>
</gene>
<protein>
    <submittedName>
        <fullName evidence="1">Interferon regulatory factor 5</fullName>
    </submittedName>
</protein>
<dbReference type="Pfam" id="PF10401">
    <property type="entry name" value="IRF-3"/>
    <property type="match status" value="1"/>
</dbReference>
<name>A0A6S7HWL2_PARCT</name>
<dbReference type="AlphaFoldDB" id="A0A6S7HWL2"/>